<gene>
    <name evidence="9" type="primary">mnmA</name>
    <name evidence="12" type="ORF">A2Z78_00615</name>
</gene>
<dbReference type="InterPro" id="IPR004506">
    <property type="entry name" value="MnmA-like"/>
</dbReference>
<feature type="site" description="Interaction with tRNA" evidence="9">
    <location>
        <position position="130"/>
    </location>
</feature>
<dbReference type="CDD" id="cd01998">
    <property type="entry name" value="MnmA_TRMU-like"/>
    <property type="match status" value="1"/>
</dbReference>
<dbReference type="Pfam" id="PF20259">
    <property type="entry name" value="tRNA_Me_trans_M"/>
    <property type="match status" value="1"/>
</dbReference>
<sequence length="354" mass="40543">MDNIQKKKIIIAMSGGIDSSVAAVILKKAGFEVTGVFMKFWREPGIQKWNKCCSPESEKRARRVAMLLGIPFYVLNLEEEFKKIIVDYFLKEHKKGFTPNPCVVCNKEIKFSLLFKKAQKLEADYIATGHYAKIIKSNADSKLLQGKDKEKDQSYFLWQLNQKQLRKILFPLGDFTKKEVRNLAKRYKLPVSDIPESQEICFIQNTVGNFLKRHLKQKSGEIVDTKGKSVGRHQGLAFFTIGQRKGIGLAGGPYFVLGKDLKRNILLVTRKKRDLYKKELVAKNINWISGRRPNLPLRVRTKIRYRSGPDLATIKPFCKRTLRVIFDKSQKAITQGQSVVFYRKKELLGGGIIG</sequence>
<evidence type="ECO:0000256" key="4">
    <source>
        <dbReference type="ARBA" id="ARBA00022741"/>
    </source>
</evidence>
<dbReference type="PANTHER" id="PTHR11933">
    <property type="entry name" value="TRNA 5-METHYLAMINOMETHYL-2-THIOURIDYLATE -METHYLTRANSFERASE"/>
    <property type="match status" value="1"/>
</dbReference>
<keyword evidence="7" id="KW-1015">Disulfide bond</keyword>
<dbReference type="STRING" id="1801660.A2Z78_00615"/>
<dbReference type="Gene3D" id="3.40.50.620">
    <property type="entry name" value="HUPs"/>
    <property type="match status" value="1"/>
</dbReference>
<organism evidence="12 13">
    <name type="scientific">Candidatus Nealsonbacteria bacterium RBG_13_36_15</name>
    <dbReference type="NCBI Taxonomy" id="1801660"/>
    <lineage>
        <taxon>Bacteria</taxon>
        <taxon>Candidatus Nealsoniibacteriota</taxon>
    </lineage>
</organism>
<dbReference type="Gene3D" id="2.30.30.280">
    <property type="entry name" value="Adenine nucleotide alpha hydrolases-like domains"/>
    <property type="match status" value="1"/>
</dbReference>
<keyword evidence="9" id="KW-0963">Cytoplasm</keyword>
<feature type="region of interest" description="Interaction with tRNA" evidence="9">
    <location>
        <begin position="151"/>
        <end position="153"/>
    </location>
</feature>
<keyword evidence="4 9" id="KW-0547">Nucleotide-binding</keyword>
<dbReference type="Proteomes" id="UP000176752">
    <property type="component" value="Unassembled WGS sequence"/>
</dbReference>
<keyword evidence="5 9" id="KW-0067">ATP-binding</keyword>
<dbReference type="Pfam" id="PF03054">
    <property type="entry name" value="tRNA_Me_trans"/>
    <property type="match status" value="1"/>
</dbReference>
<dbReference type="GO" id="GO:0000049">
    <property type="term" value="F:tRNA binding"/>
    <property type="evidence" value="ECO:0007669"/>
    <property type="project" value="UniProtKB-KW"/>
</dbReference>
<comment type="catalytic activity">
    <reaction evidence="8 9">
        <text>S-sulfanyl-L-cysteinyl-[protein] + uridine(34) in tRNA + AH2 + ATP = 2-thiouridine(34) in tRNA + L-cysteinyl-[protein] + A + AMP + diphosphate + H(+)</text>
        <dbReference type="Rhea" id="RHEA:47032"/>
        <dbReference type="Rhea" id="RHEA-COMP:10131"/>
        <dbReference type="Rhea" id="RHEA-COMP:11726"/>
        <dbReference type="Rhea" id="RHEA-COMP:11727"/>
        <dbReference type="Rhea" id="RHEA-COMP:11728"/>
        <dbReference type="ChEBI" id="CHEBI:13193"/>
        <dbReference type="ChEBI" id="CHEBI:15378"/>
        <dbReference type="ChEBI" id="CHEBI:17499"/>
        <dbReference type="ChEBI" id="CHEBI:29950"/>
        <dbReference type="ChEBI" id="CHEBI:30616"/>
        <dbReference type="ChEBI" id="CHEBI:33019"/>
        <dbReference type="ChEBI" id="CHEBI:61963"/>
        <dbReference type="ChEBI" id="CHEBI:65315"/>
        <dbReference type="ChEBI" id="CHEBI:87170"/>
        <dbReference type="ChEBI" id="CHEBI:456215"/>
        <dbReference type="EC" id="2.8.1.13"/>
    </reaction>
</comment>
<evidence type="ECO:0000256" key="1">
    <source>
        <dbReference type="ARBA" id="ARBA00022555"/>
    </source>
</evidence>
<dbReference type="FunFam" id="2.30.30.280:FF:000001">
    <property type="entry name" value="tRNA-specific 2-thiouridylase MnmA"/>
    <property type="match status" value="1"/>
</dbReference>
<evidence type="ECO:0000259" key="10">
    <source>
        <dbReference type="Pfam" id="PF20258"/>
    </source>
</evidence>
<dbReference type="HAMAP" id="MF_00144">
    <property type="entry name" value="tRNA_thiouridyl_MnmA"/>
    <property type="match status" value="1"/>
</dbReference>
<dbReference type="GO" id="GO:0005524">
    <property type="term" value="F:ATP binding"/>
    <property type="evidence" value="ECO:0007669"/>
    <property type="project" value="UniProtKB-KW"/>
</dbReference>
<feature type="site" description="Interaction with tRNA" evidence="9">
    <location>
        <position position="337"/>
    </location>
</feature>
<dbReference type="PANTHER" id="PTHR11933:SF5">
    <property type="entry name" value="MITOCHONDRIAL TRNA-SPECIFIC 2-THIOURIDYLASE 1"/>
    <property type="match status" value="1"/>
</dbReference>
<evidence type="ECO:0000256" key="2">
    <source>
        <dbReference type="ARBA" id="ARBA00022679"/>
    </source>
</evidence>
<keyword evidence="3 9" id="KW-0819">tRNA processing</keyword>
<dbReference type="GO" id="GO:0005737">
    <property type="term" value="C:cytoplasm"/>
    <property type="evidence" value="ECO:0007669"/>
    <property type="project" value="UniProtKB-SubCell"/>
</dbReference>
<evidence type="ECO:0000256" key="5">
    <source>
        <dbReference type="ARBA" id="ARBA00022840"/>
    </source>
</evidence>
<feature type="binding site" evidence="9">
    <location>
        <position position="38"/>
    </location>
    <ligand>
        <name>ATP</name>
        <dbReference type="ChEBI" id="CHEBI:30616"/>
    </ligand>
</feature>
<evidence type="ECO:0000256" key="9">
    <source>
        <dbReference type="HAMAP-Rule" id="MF_00144"/>
    </source>
</evidence>
<dbReference type="GO" id="GO:0103016">
    <property type="term" value="F:tRNA-uridine 2-sulfurtransferase activity"/>
    <property type="evidence" value="ECO:0007669"/>
    <property type="project" value="UniProtKB-EC"/>
</dbReference>
<comment type="subcellular location">
    <subcellularLocation>
        <location evidence="9">Cytoplasm</location>
    </subcellularLocation>
</comment>
<feature type="active site" description="Nucleophile" evidence="9">
    <location>
        <position position="105"/>
    </location>
</feature>
<comment type="caution">
    <text evidence="9">Lacks conserved residue(s) required for the propagation of feature annotation.</text>
</comment>
<comment type="caution">
    <text evidence="12">The sequence shown here is derived from an EMBL/GenBank/DDBJ whole genome shotgun (WGS) entry which is preliminary data.</text>
</comment>
<name>A0A1G2DWV6_9BACT</name>
<evidence type="ECO:0000256" key="3">
    <source>
        <dbReference type="ARBA" id="ARBA00022694"/>
    </source>
</evidence>
<dbReference type="InterPro" id="IPR046885">
    <property type="entry name" value="MnmA-like_C"/>
</dbReference>
<evidence type="ECO:0000256" key="6">
    <source>
        <dbReference type="ARBA" id="ARBA00022884"/>
    </source>
</evidence>
<dbReference type="GO" id="GO:0002143">
    <property type="term" value="P:tRNA wobble position uridine thiolation"/>
    <property type="evidence" value="ECO:0007669"/>
    <property type="project" value="TreeGrafter"/>
</dbReference>
<comment type="similarity">
    <text evidence="9">Belongs to the MnmA/TRMU family.</text>
</comment>
<keyword evidence="2 9" id="KW-0808">Transferase</keyword>
<evidence type="ECO:0000313" key="13">
    <source>
        <dbReference type="Proteomes" id="UP000176752"/>
    </source>
</evidence>
<comment type="function">
    <text evidence="9">Catalyzes the 2-thiolation of uridine at the wobble position (U34) of tRNA, leading to the formation of s(2)U34.</text>
</comment>
<accession>A0A1G2DWV6</accession>
<dbReference type="NCBIfam" id="TIGR00420">
    <property type="entry name" value="trmU"/>
    <property type="match status" value="1"/>
</dbReference>
<feature type="domain" description="tRNA-specific 2-thiouridylase MnmA-like C-terminal" evidence="10">
    <location>
        <begin position="278"/>
        <end position="353"/>
    </location>
</feature>
<keyword evidence="1 9" id="KW-0820">tRNA-binding</keyword>
<dbReference type="Pfam" id="PF20258">
    <property type="entry name" value="tRNA_Me_trans_C"/>
    <property type="match status" value="1"/>
</dbReference>
<dbReference type="InterPro" id="IPR023382">
    <property type="entry name" value="MnmA-like_central_sf"/>
</dbReference>
<proteinExistence type="inferred from homology"/>
<dbReference type="Gene3D" id="2.40.30.10">
    <property type="entry name" value="Translation factors"/>
    <property type="match status" value="1"/>
</dbReference>
<dbReference type="NCBIfam" id="NF001138">
    <property type="entry name" value="PRK00143.1"/>
    <property type="match status" value="1"/>
</dbReference>
<feature type="region of interest" description="Interaction with tRNA" evidence="9">
    <location>
        <begin position="304"/>
        <end position="305"/>
    </location>
</feature>
<feature type="domain" description="tRNA-specific 2-thiouridylase MnmA-like central" evidence="11">
    <location>
        <begin position="209"/>
        <end position="269"/>
    </location>
</feature>
<reference evidence="12 13" key="1">
    <citation type="journal article" date="2016" name="Nat. Commun.">
        <title>Thousands of microbial genomes shed light on interconnected biogeochemical processes in an aquifer system.</title>
        <authorList>
            <person name="Anantharaman K."/>
            <person name="Brown C.T."/>
            <person name="Hug L.A."/>
            <person name="Sharon I."/>
            <person name="Castelle C.J."/>
            <person name="Probst A.J."/>
            <person name="Thomas B.C."/>
            <person name="Singh A."/>
            <person name="Wilkins M.J."/>
            <person name="Karaoz U."/>
            <person name="Brodie E.L."/>
            <person name="Williams K.H."/>
            <person name="Hubbard S.S."/>
            <person name="Banfield J.F."/>
        </authorList>
    </citation>
    <scope>NUCLEOTIDE SEQUENCE [LARGE SCALE GENOMIC DNA]</scope>
</reference>
<dbReference type="AlphaFoldDB" id="A0A1G2DWV6"/>
<evidence type="ECO:0000313" key="12">
    <source>
        <dbReference type="EMBL" id="OGZ17398.1"/>
    </source>
</evidence>
<dbReference type="FunFam" id="3.40.50.620:FF:000115">
    <property type="entry name" value="tRNA-specific 2-thiouridylase MnmA"/>
    <property type="match status" value="1"/>
</dbReference>
<dbReference type="SUPFAM" id="SSF52402">
    <property type="entry name" value="Adenine nucleotide alpha hydrolases-like"/>
    <property type="match status" value="1"/>
</dbReference>
<protein>
    <recommendedName>
        <fullName evidence="9">tRNA-specific 2-thiouridylase MnmA</fullName>
        <ecNumber evidence="9">2.8.1.13</ecNumber>
    </recommendedName>
</protein>
<evidence type="ECO:0000259" key="11">
    <source>
        <dbReference type="Pfam" id="PF20259"/>
    </source>
</evidence>
<dbReference type="InterPro" id="IPR046884">
    <property type="entry name" value="MnmA-like_central"/>
</dbReference>
<evidence type="ECO:0000256" key="7">
    <source>
        <dbReference type="ARBA" id="ARBA00023157"/>
    </source>
</evidence>
<feature type="binding site" evidence="9">
    <location>
        <position position="129"/>
    </location>
    <ligand>
        <name>ATP</name>
        <dbReference type="ChEBI" id="CHEBI:30616"/>
    </ligand>
</feature>
<dbReference type="EMBL" id="MHLV01000028">
    <property type="protein sequence ID" value="OGZ17398.1"/>
    <property type="molecule type" value="Genomic_DNA"/>
</dbReference>
<dbReference type="InterPro" id="IPR014729">
    <property type="entry name" value="Rossmann-like_a/b/a_fold"/>
</dbReference>
<dbReference type="EC" id="2.8.1.13" evidence="9"/>
<keyword evidence="6 9" id="KW-0694">RNA-binding</keyword>
<feature type="active site" description="Cysteine persulfide intermediate" evidence="9">
    <location>
        <position position="201"/>
    </location>
</feature>
<feature type="binding site" evidence="9">
    <location>
        <begin position="12"/>
        <end position="19"/>
    </location>
    <ligand>
        <name>ATP</name>
        <dbReference type="ChEBI" id="CHEBI:30616"/>
    </ligand>
</feature>
<evidence type="ECO:0000256" key="8">
    <source>
        <dbReference type="ARBA" id="ARBA00051542"/>
    </source>
</evidence>